<evidence type="ECO:0000256" key="1">
    <source>
        <dbReference type="ARBA" id="ARBA00004429"/>
    </source>
</evidence>
<dbReference type="eggNOG" id="COG3223">
    <property type="taxonomic scope" value="Bacteria"/>
</dbReference>
<keyword evidence="7 8" id="KW-0472">Membrane</keyword>
<reference evidence="9 10" key="1">
    <citation type="submission" date="2013-09" db="EMBL/GenBank/DDBJ databases">
        <title>Genome sequencing of Arenimonas malthae.</title>
        <authorList>
            <person name="Chen F."/>
            <person name="Wang G."/>
        </authorList>
    </citation>
    <scope>NUCLEOTIDE SEQUENCE [LARGE SCALE GENOMIC DNA]</scope>
    <source>
        <strain evidence="9 10">CC-JY-1</strain>
    </source>
</reference>
<proteinExistence type="inferred from homology"/>
<dbReference type="STRING" id="1384054.N790_05460"/>
<evidence type="ECO:0000313" key="10">
    <source>
        <dbReference type="Proteomes" id="UP000029392"/>
    </source>
</evidence>
<protein>
    <recommendedName>
        <fullName evidence="3">Protein PsiE</fullName>
    </recommendedName>
</protein>
<dbReference type="RefSeq" id="WP_043802040.1">
    <property type="nucleotide sequence ID" value="NZ_AVCH01000133.1"/>
</dbReference>
<evidence type="ECO:0000256" key="4">
    <source>
        <dbReference type="ARBA" id="ARBA00022475"/>
    </source>
</evidence>
<comment type="subcellular location">
    <subcellularLocation>
        <location evidence="1">Cell inner membrane</location>
        <topology evidence="1">Multi-pass membrane protein</topology>
    </subcellularLocation>
</comment>
<evidence type="ECO:0000256" key="5">
    <source>
        <dbReference type="ARBA" id="ARBA00022692"/>
    </source>
</evidence>
<evidence type="ECO:0000256" key="8">
    <source>
        <dbReference type="SAM" id="Phobius"/>
    </source>
</evidence>
<sequence length="144" mass="15974">MATRLELALLSARGVGKGIRLLEYVGLVIVLAATLLAGGHEVWRMFSSGKVGISDLLLLFMYLEMVSMVETYWRMGKLPVRMPLYIAMVGIARHLMADSSYHDPWLMIAGAGAIVLLAVGVFIVRYGHLRFPYTQASEEATDRE</sequence>
<comment type="caution">
    <text evidence="9">The sequence shown here is derived from an EMBL/GenBank/DDBJ whole genome shotgun (WGS) entry which is preliminary data.</text>
</comment>
<dbReference type="PANTHER" id="PTHR37819">
    <property type="entry name" value="PROTEIN PSIE"/>
    <property type="match status" value="1"/>
</dbReference>
<evidence type="ECO:0000256" key="2">
    <source>
        <dbReference type="ARBA" id="ARBA00005632"/>
    </source>
</evidence>
<evidence type="ECO:0000256" key="6">
    <source>
        <dbReference type="ARBA" id="ARBA00022989"/>
    </source>
</evidence>
<dbReference type="EMBL" id="AVCH01000133">
    <property type="protein sequence ID" value="KFN49115.1"/>
    <property type="molecule type" value="Genomic_DNA"/>
</dbReference>
<evidence type="ECO:0000256" key="7">
    <source>
        <dbReference type="ARBA" id="ARBA00023136"/>
    </source>
</evidence>
<dbReference type="Pfam" id="PF06146">
    <property type="entry name" value="PsiE"/>
    <property type="match status" value="1"/>
</dbReference>
<keyword evidence="10" id="KW-1185">Reference proteome</keyword>
<dbReference type="OrthoDB" id="9792470at2"/>
<comment type="similarity">
    <text evidence="2">Belongs to the PsiE family.</text>
</comment>
<evidence type="ECO:0000256" key="3">
    <source>
        <dbReference type="ARBA" id="ARBA00021903"/>
    </source>
</evidence>
<dbReference type="AlphaFoldDB" id="A0A091BXN7"/>
<organism evidence="9 10">
    <name type="scientific">Arenimonas malthae CC-JY-1</name>
    <dbReference type="NCBI Taxonomy" id="1384054"/>
    <lineage>
        <taxon>Bacteria</taxon>
        <taxon>Pseudomonadati</taxon>
        <taxon>Pseudomonadota</taxon>
        <taxon>Gammaproteobacteria</taxon>
        <taxon>Lysobacterales</taxon>
        <taxon>Lysobacteraceae</taxon>
        <taxon>Arenimonas</taxon>
    </lineage>
</organism>
<gene>
    <name evidence="9" type="ORF">N790_05460</name>
</gene>
<dbReference type="PANTHER" id="PTHR37819:SF1">
    <property type="entry name" value="PROTEIN PSIE"/>
    <property type="match status" value="1"/>
</dbReference>
<accession>A0A091BXN7</accession>
<dbReference type="GO" id="GO:0016036">
    <property type="term" value="P:cellular response to phosphate starvation"/>
    <property type="evidence" value="ECO:0007669"/>
    <property type="project" value="InterPro"/>
</dbReference>
<dbReference type="InterPro" id="IPR009315">
    <property type="entry name" value="P_starv_induced_PsiE"/>
</dbReference>
<feature type="transmembrane region" description="Helical" evidence="8">
    <location>
        <begin position="21"/>
        <end position="39"/>
    </location>
</feature>
<evidence type="ECO:0000313" key="9">
    <source>
        <dbReference type="EMBL" id="KFN49115.1"/>
    </source>
</evidence>
<keyword evidence="6 8" id="KW-1133">Transmembrane helix</keyword>
<dbReference type="Proteomes" id="UP000029392">
    <property type="component" value="Unassembled WGS sequence"/>
</dbReference>
<dbReference type="PIRSF" id="PIRSF029598">
    <property type="entry name" value="PsiE"/>
    <property type="match status" value="1"/>
</dbReference>
<dbReference type="PATRIC" id="fig|1384054.3.peg.1079"/>
<dbReference type="InterPro" id="IPR020948">
    <property type="entry name" value="P_starv_induced_PsiE-like"/>
</dbReference>
<feature type="transmembrane region" description="Helical" evidence="8">
    <location>
        <begin position="105"/>
        <end position="124"/>
    </location>
</feature>
<keyword evidence="4" id="KW-1003">Cell membrane</keyword>
<dbReference type="GO" id="GO:0005886">
    <property type="term" value="C:plasma membrane"/>
    <property type="evidence" value="ECO:0007669"/>
    <property type="project" value="UniProtKB-SubCell"/>
</dbReference>
<name>A0A091BXN7_9GAMM</name>
<keyword evidence="5 8" id="KW-0812">Transmembrane</keyword>